<sequence>MFLNKKSQITVVFFHGFMSDMVRKKPNAIQKFCIKKKIGFIKFEYS</sequence>
<gene>
    <name evidence="1" type="ORF">METZ01_LOCUS444701</name>
</gene>
<proteinExistence type="predicted"/>
<evidence type="ECO:0000313" key="1">
    <source>
        <dbReference type="EMBL" id="SVD91847.1"/>
    </source>
</evidence>
<organism evidence="1">
    <name type="scientific">marine metagenome</name>
    <dbReference type="NCBI Taxonomy" id="408172"/>
    <lineage>
        <taxon>unclassified sequences</taxon>
        <taxon>metagenomes</taxon>
        <taxon>ecological metagenomes</taxon>
    </lineage>
</organism>
<reference evidence="1" key="1">
    <citation type="submission" date="2018-05" db="EMBL/GenBank/DDBJ databases">
        <authorList>
            <person name="Lanie J.A."/>
            <person name="Ng W.-L."/>
            <person name="Kazmierczak K.M."/>
            <person name="Andrzejewski T.M."/>
            <person name="Davidsen T.M."/>
            <person name="Wayne K.J."/>
            <person name="Tettelin H."/>
            <person name="Glass J.I."/>
            <person name="Rusch D."/>
            <person name="Podicherti R."/>
            <person name="Tsui H.-C.T."/>
            <person name="Winkler M.E."/>
        </authorList>
    </citation>
    <scope>NUCLEOTIDE SEQUENCE</scope>
</reference>
<feature type="non-terminal residue" evidence="1">
    <location>
        <position position="46"/>
    </location>
</feature>
<dbReference type="EMBL" id="UINC01181908">
    <property type="protein sequence ID" value="SVD91847.1"/>
    <property type="molecule type" value="Genomic_DNA"/>
</dbReference>
<name>A0A382Z8K1_9ZZZZ</name>
<protein>
    <submittedName>
        <fullName evidence="1">Uncharacterized protein</fullName>
    </submittedName>
</protein>
<accession>A0A382Z8K1</accession>
<dbReference type="AlphaFoldDB" id="A0A382Z8K1"/>